<dbReference type="Proteomes" id="UP000054498">
    <property type="component" value="Unassembled WGS sequence"/>
</dbReference>
<keyword evidence="2" id="KW-1133">Transmembrane helix</keyword>
<protein>
    <submittedName>
        <fullName evidence="3">Uncharacterized protein</fullName>
    </submittedName>
</protein>
<feature type="transmembrane region" description="Helical" evidence="2">
    <location>
        <begin position="446"/>
        <end position="465"/>
    </location>
</feature>
<feature type="region of interest" description="Disordered" evidence="1">
    <location>
        <begin position="977"/>
        <end position="1005"/>
    </location>
</feature>
<accession>A0A0D2LYL4</accession>
<keyword evidence="4" id="KW-1185">Reference proteome</keyword>
<evidence type="ECO:0000256" key="2">
    <source>
        <dbReference type="SAM" id="Phobius"/>
    </source>
</evidence>
<feature type="transmembrane region" description="Helical" evidence="2">
    <location>
        <begin position="616"/>
        <end position="637"/>
    </location>
</feature>
<keyword evidence="2" id="KW-0472">Membrane</keyword>
<keyword evidence="2" id="KW-0812">Transmembrane</keyword>
<dbReference type="STRING" id="145388.A0A0D2LYL4"/>
<dbReference type="KEGG" id="mng:MNEG_11473"/>
<feature type="compositionally biased region" description="Low complexity" evidence="1">
    <location>
        <begin position="82"/>
        <end position="92"/>
    </location>
</feature>
<feature type="transmembrane region" description="Helical" evidence="2">
    <location>
        <begin position="413"/>
        <end position="434"/>
    </location>
</feature>
<dbReference type="RefSeq" id="XP_013895509.1">
    <property type="nucleotide sequence ID" value="XM_014040055.1"/>
</dbReference>
<feature type="transmembrane region" description="Helical" evidence="2">
    <location>
        <begin position="185"/>
        <end position="205"/>
    </location>
</feature>
<dbReference type="GO" id="GO:0005262">
    <property type="term" value="F:calcium channel activity"/>
    <property type="evidence" value="ECO:0007669"/>
    <property type="project" value="TreeGrafter"/>
</dbReference>
<evidence type="ECO:0000313" key="3">
    <source>
        <dbReference type="EMBL" id="KIY96489.1"/>
    </source>
</evidence>
<sequence>MFIGIANEVAQFFGLNKFRLGRILWRRHREKLPSSCTVVSPVPGRSSDSESGEEEEGERDGDIPEAVISVRAASGAGGRGGAPPAAAAAAPGTQDMQRPAEPGKGGAEGTAGAAATAAAAAAAAHAASADDGLDDGAAGHTAMFTLWVGNGLFWTFPFMLQWVVSRIIGSGLIDNGRLDDMRFGWLVWAFFSAYFVAGGYFNLLMLYHRWRFSQPSMVMATLQGLVSSVFVYVAFCGPMAAYALLKHGSGEMAWFTCVAFLLMSLYVTQLLMLVCSSTEENAWTSGPGRTVLAIFIAQAAVNQASYRMSTGHPVMENLLCLAAFAVVAGACLWRQLRSMQAVWAEALLSPKGAKLSRPALLLLLSFHNATFVTSYTPESPQEDLTRACAVAAGLLSKKLVALRRLRLPLFYDSTAWVLPAGSLTHLMITIPFWASELWLGPTWLGANSVALALSALFVLTSGAYLEWLSALLSKGEPDPTDAQRAAAAAAAAELSAQAAAAAAAPRPCFARARGAAAGPRDGDGESDAAGTVHTSAVCGACGAAGCSPGCADAMRFLVAPPNARCVPRGPTFFFGWRLGFSPLAGRGGRGAGADGNGEGGGAAAQRREYWRQLARMSYWQAGMWVFGLFVVAMMVAARSKRPAESVADYVQIIWDGRAAPINYSLMVFGYSLYLIVGFNAAMGNPVRMKQAVIALAFSQITAALTLAALAAWVPGALEHAPAGAVAMAGGLYLAATLYEEIKQSLADLAAAARRRLRGARSSPAPQPPAAGAAAAPGAPAGAAQVVSGQPALTNILADRCEAAAALYRLTNTSGGGPGAAAAPARLDPTKGIGKQLLLLLQARRRDFGAAAAAAAAGTAISDATRGAGRGGTAAVSEETSAVAAAVDADLALLAVAYPEAGQLLDYVIAGLEGGRLRVWVVPFAAVNPEGGPPQYFALGVPSSAAVPAESGSGSGGGGGGLPGLDVYVACDPPGGPKQRWAAEVSAPDAAAAEAHLPPGGGGPSAELASIAEALVHEACKLQREAGAPGQVQGSNTMPA</sequence>
<organism evidence="3 4">
    <name type="scientific">Monoraphidium neglectum</name>
    <dbReference type="NCBI Taxonomy" id="145388"/>
    <lineage>
        <taxon>Eukaryota</taxon>
        <taxon>Viridiplantae</taxon>
        <taxon>Chlorophyta</taxon>
        <taxon>core chlorophytes</taxon>
        <taxon>Chlorophyceae</taxon>
        <taxon>CS clade</taxon>
        <taxon>Sphaeropleales</taxon>
        <taxon>Selenastraceae</taxon>
        <taxon>Monoraphidium</taxon>
    </lineage>
</organism>
<feature type="region of interest" description="Disordered" evidence="1">
    <location>
        <begin position="32"/>
        <end position="111"/>
    </location>
</feature>
<gene>
    <name evidence="3" type="ORF">MNEG_11473</name>
</gene>
<feature type="transmembrane region" description="Helical" evidence="2">
    <location>
        <begin position="144"/>
        <end position="164"/>
    </location>
</feature>
<evidence type="ECO:0000256" key="1">
    <source>
        <dbReference type="SAM" id="MobiDB-lite"/>
    </source>
</evidence>
<feature type="compositionally biased region" description="Low complexity" evidence="1">
    <location>
        <begin position="981"/>
        <end position="997"/>
    </location>
</feature>
<evidence type="ECO:0000313" key="4">
    <source>
        <dbReference type="Proteomes" id="UP000054498"/>
    </source>
</evidence>
<feature type="transmembrane region" description="Helical" evidence="2">
    <location>
        <begin position="661"/>
        <end position="680"/>
    </location>
</feature>
<feature type="transmembrane region" description="Helical" evidence="2">
    <location>
        <begin position="252"/>
        <end position="274"/>
    </location>
</feature>
<reference evidence="3 4" key="1">
    <citation type="journal article" date="2013" name="BMC Genomics">
        <title>Reconstruction of the lipid metabolism for the microalga Monoraphidium neglectum from its genome sequence reveals characteristics suitable for biofuel production.</title>
        <authorList>
            <person name="Bogen C."/>
            <person name="Al-Dilaimi A."/>
            <person name="Albersmeier A."/>
            <person name="Wichmann J."/>
            <person name="Grundmann M."/>
            <person name="Rupp O."/>
            <person name="Lauersen K.J."/>
            <person name="Blifernez-Klassen O."/>
            <person name="Kalinowski J."/>
            <person name="Goesmann A."/>
            <person name="Mussgnug J.H."/>
            <person name="Kruse O."/>
        </authorList>
    </citation>
    <scope>NUCLEOTIDE SEQUENCE [LARGE SCALE GENOMIC DNA]</scope>
    <source>
        <strain evidence="3 4">SAG 48.87</strain>
    </source>
</reference>
<feature type="transmembrane region" description="Helical" evidence="2">
    <location>
        <begin position="314"/>
        <end position="333"/>
    </location>
</feature>
<feature type="transmembrane region" description="Helical" evidence="2">
    <location>
        <begin position="225"/>
        <end position="245"/>
    </location>
</feature>
<dbReference type="GO" id="GO:0006874">
    <property type="term" value="P:intracellular calcium ion homeostasis"/>
    <property type="evidence" value="ECO:0007669"/>
    <property type="project" value="TreeGrafter"/>
</dbReference>
<name>A0A0D2LYL4_9CHLO</name>
<dbReference type="PANTHER" id="PTHR31323:SF1">
    <property type="entry name" value="MECHANOSENSITIVE ION CHANNEL PROTEIN"/>
    <property type="match status" value="1"/>
</dbReference>
<dbReference type="EMBL" id="KK102979">
    <property type="protein sequence ID" value="KIY96489.1"/>
    <property type="molecule type" value="Genomic_DNA"/>
</dbReference>
<feature type="transmembrane region" description="Helical" evidence="2">
    <location>
        <begin position="692"/>
        <end position="713"/>
    </location>
</feature>
<dbReference type="AlphaFoldDB" id="A0A0D2LYL4"/>
<dbReference type="OrthoDB" id="10630333at2759"/>
<dbReference type="GeneID" id="25728739"/>
<feature type="compositionally biased region" description="Acidic residues" evidence="1">
    <location>
        <begin position="50"/>
        <end position="59"/>
    </location>
</feature>
<proteinExistence type="predicted"/>
<dbReference type="PANTHER" id="PTHR31323">
    <property type="entry name" value="MECHANOSENSITIVE ION CHANNEL PROTEIN MSY2"/>
    <property type="match status" value="1"/>
</dbReference>